<dbReference type="NCBIfam" id="NF033580">
    <property type="entry name" value="transpos_IS5_3"/>
    <property type="match status" value="1"/>
</dbReference>
<dbReference type="PANTHER" id="PTHR30007:SF0">
    <property type="entry name" value="TRANSPOSASE"/>
    <property type="match status" value="1"/>
</dbReference>
<dbReference type="PANTHER" id="PTHR30007">
    <property type="entry name" value="PHP DOMAIN PROTEIN"/>
    <property type="match status" value="1"/>
</dbReference>
<proteinExistence type="predicted"/>
<accession>A0ABV7QSY5</accession>
<evidence type="ECO:0000259" key="1">
    <source>
        <dbReference type="Pfam" id="PF01609"/>
    </source>
</evidence>
<dbReference type="Proteomes" id="UP001595764">
    <property type="component" value="Unassembled WGS sequence"/>
</dbReference>
<sequence length="261" mass="29115">MTDAQWALVGPLLPPPGNITDKGGRPEKHPRRLVLDAIFYLARGGIAWRQMPSDFPPAMTVYDIFRRWTKTGAWQRVHDALRDRARVGAGRDPMPTAAIIDAQTVRGADTVPAASAGYDPGKKTRGRKRHIATDTLGLLLAVVVTAASTQDRDGAHQLLTALRARFGAVACAWADGGYTGRLVAWAKQVLALTVEIVKRTDKTAGFVLLPRRWVVERTFGWIVKHRRCVRDYETLPEHHEAMIYIAMIMTMSRRLTRNTDQ</sequence>
<evidence type="ECO:0000259" key="2">
    <source>
        <dbReference type="Pfam" id="PF13340"/>
    </source>
</evidence>
<reference evidence="4" key="1">
    <citation type="journal article" date="2019" name="Int. J. Syst. Evol. Microbiol.">
        <title>The Global Catalogue of Microorganisms (GCM) 10K type strain sequencing project: providing services to taxonomists for standard genome sequencing and annotation.</title>
        <authorList>
            <consortium name="The Broad Institute Genomics Platform"/>
            <consortium name="The Broad Institute Genome Sequencing Center for Infectious Disease"/>
            <person name="Wu L."/>
            <person name="Ma J."/>
        </authorList>
    </citation>
    <scope>NUCLEOTIDE SEQUENCE [LARGE SCALE GENOMIC DNA]</scope>
    <source>
        <strain evidence="4">CGMCC 4.7682</strain>
    </source>
</reference>
<keyword evidence="4" id="KW-1185">Reference proteome</keyword>
<dbReference type="Pfam" id="PF01609">
    <property type="entry name" value="DDE_Tnp_1"/>
    <property type="match status" value="1"/>
</dbReference>
<dbReference type="InterPro" id="IPR025161">
    <property type="entry name" value="IS402-like_dom"/>
</dbReference>
<dbReference type="InterPro" id="IPR002559">
    <property type="entry name" value="Transposase_11"/>
</dbReference>
<feature type="domain" description="Transposase IS4-like" evidence="1">
    <location>
        <begin position="95"/>
        <end position="248"/>
    </location>
</feature>
<protein>
    <submittedName>
        <fullName evidence="3">IS5 family transposase</fullName>
    </submittedName>
</protein>
<evidence type="ECO:0000313" key="4">
    <source>
        <dbReference type="Proteomes" id="UP001595764"/>
    </source>
</evidence>
<name>A0ABV7QSY5_9PSEU</name>
<gene>
    <name evidence="3" type="ORF">ACFORO_37990</name>
</gene>
<organism evidence="3 4">
    <name type="scientific">Amycolatopsis halotolerans</name>
    <dbReference type="NCBI Taxonomy" id="330083"/>
    <lineage>
        <taxon>Bacteria</taxon>
        <taxon>Bacillati</taxon>
        <taxon>Actinomycetota</taxon>
        <taxon>Actinomycetes</taxon>
        <taxon>Pseudonocardiales</taxon>
        <taxon>Pseudonocardiaceae</taxon>
        <taxon>Amycolatopsis</taxon>
    </lineage>
</organism>
<dbReference type="RefSeq" id="WP_377874575.1">
    <property type="nucleotide sequence ID" value="NZ_JBHMAY010000073.1"/>
</dbReference>
<feature type="domain" description="Insertion element IS402-like" evidence="2">
    <location>
        <begin position="1"/>
        <end position="78"/>
    </location>
</feature>
<evidence type="ECO:0000313" key="3">
    <source>
        <dbReference type="EMBL" id="MFC3516007.1"/>
    </source>
</evidence>
<dbReference type="Pfam" id="PF13340">
    <property type="entry name" value="DUF4096"/>
    <property type="match status" value="1"/>
</dbReference>
<dbReference type="EMBL" id="JBHRWI010000057">
    <property type="protein sequence ID" value="MFC3516007.1"/>
    <property type="molecule type" value="Genomic_DNA"/>
</dbReference>
<comment type="caution">
    <text evidence="3">The sequence shown here is derived from an EMBL/GenBank/DDBJ whole genome shotgun (WGS) entry which is preliminary data.</text>
</comment>